<dbReference type="Pfam" id="PF02302">
    <property type="entry name" value="PTS_IIB"/>
    <property type="match status" value="1"/>
</dbReference>
<dbReference type="Proteomes" id="UP001596306">
    <property type="component" value="Unassembled WGS sequence"/>
</dbReference>
<keyword evidence="1 3" id="KW-0808">Transferase</keyword>
<feature type="domain" description="PTS EIIB type-2" evidence="2">
    <location>
        <begin position="1"/>
        <end position="92"/>
    </location>
</feature>
<dbReference type="SUPFAM" id="SSF52794">
    <property type="entry name" value="PTS system IIB component-like"/>
    <property type="match status" value="1"/>
</dbReference>
<evidence type="ECO:0000313" key="4">
    <source>
        <dbReference type="Proteomes" id="UP001596306"/>
    </source>
</evidence>
<dbReference type="RefSeq" id="WP_386727361.1">
    <property type="nucleotide sequence ID" value="NZ_JBHSTP010000001.1"/>
</dbReference>
<gene>
    <name evidence="3" type="ORF">ACFQB0_02890</name>
</gene>
<dbReference type="InterPro" id="IPR013011">
    <property type="entry name" value="PTS_EIIB_2"/>
</dbReference>
<dbReference type="Gene3D" id="3.40.50.2300">
    <property type="match status" value="1"/>
</dbReference>
<reference evidence="4" key="1">
    <citation type="journal article" date="2019" name="Int. J. Syst. Evol. Microbiol.">
        <title>The Global Catalogue of Microorganisms (GCM) 10K type strain sequencing project: providing services to taxonomists for standard genome sequencing and annotation.</title>
        <authorList>
            <consortium name="The Broad Institute Genomics Platform"/>
            <consortium name="The Broad Institute Genome Sequencing Center for Infectious Disease"/>
            <person name="Wu L."/>
            <person name="Ma J."/>
        </authorList>
    </citation>
    <scope>NUCLEOTIDE SEQUENCE [LARGE SCALE GENOMIC DNA]</scope>
    <source>
        <strain evidence="4">CCUG 43304</strain>
    </source>
</reference>
<organism evidence="3 4">
    <name type="scientific">Luethyella okanaganae</name>
    <dbReference type="NCBI Taxonomy" id="69372"/>
    <lineage>
        <taxon>Bacteria</taxon>
        <taxon>Bacillati</taxon>
        <taxon>Actinomycetota</taxon>
        <taxon>Actinomycetes</taxon>
        <taxon>Micrococcales</taxon>
        <taxon>Microbacteriaceae</taxon>
        <taxon>Luethyella</taxon>
    </lineage>
</organism>
<evidence type="ECO:0000259" key="2">
    <source>
        <dbReference type="PROSITE" id="PS51099"/>
    </source>
</evidence>
<keyword evidence="3" id="KW-0813">Transport</keyword>
<keyword evidence="3" id="KW-0762">Sugar transport</keyword>
<evidence type="ECO:0000256" key="1">
    <source>
        <dbReference type="ARBA" id="ARBA00022679"/>
    </source>
</evidence>
<name>A0ABW1VEH0_9MICO</name>
<dbReference type="PROSITE" id="PS51099">
    <property type="entry name" value="PTS_EIIB_TYPE_2"/>
    <property type="match status" value="1"/>
</dbReference>
<keyword evidence="4" id="KW-1185">Reference proteome</keyword>
<dbReference type="GO" id="GO:0016740">
    <property type="term" value="F:transferase activity"/>
    <property type="evidence" value="ECO:0007669"/>
    <property type="project" value="UniProtKB-KW"/>
</dbReference>
<comment type="caution">
    <text evidence="3">The sequence shown here is derived from an EMBL/GenBank/DDBJ whole genome shotgun (WGS) entry which is preliminary data.</text>
</comment>
<protein>
    <submittedName>
        <fullName evidence="3">PTS sugar transporter subunit IIB</fullName>
        <ecNumber evidence="3">2.7.1.-</ecNumber>
    </submittedName>
</protein>
<proteinExistence type="predicted"/>
<dbReference type="CDD" id="cd05563">
    <property type="entry name" value="PTS_IIB_ascorbate"/>
    <property type="match status" value="1"/>
</dbReference>
<dbReference type="InterPro" id="IPR036095">
    <property type="entry name" value="PTS_EIIB-like_sf"/>
</dbReference>
<dbReference type="InterPro" id="IPR003501">
    <property type="entry name" value="PTS_EIIB_2/3"/>
</dbReference>
<dbReference type="EC" id="2.7.1.-" evidence="3"/>
<accession>A0ABW1VEH0</accession>
<evidence type="ECO:0000313" key="3">
    <source>
        <dbReference type="EMBL" id="MFC6355060.1"/>
    </source>
</evidence>
<dbReference type="EMBL" id="JBHSTP010000001">
    <property type="protein sequence ID" value="MFC6355060.1"/>
    <property type="molecule type" value="Genomic_DNA"/>
</dbReference>
<sequence length="93" mass="9805">MITITTVCGMGLGTSMMLAMQVRQVLESIGVQGKVHPIDLGSFKSSPSDIVVTTRAMEAQVSGTTAKVVAVDNLIDRSEIEAKVRAALAELDD</sequence>